<accession>A0ABR3VZW5</accession>
<evidence type="ECO:0000313" key="3">
    <source>
        <dbReference type="Proteomes" id="UP001586593"/>
    </source>
</evidence>
<organism evidence="2 3">
    <name type="scientific">Phialemonium thermophilum</name>
    <dbReference type="NCBI Taxonomy" id="223376"/>
    <lineage>
        <taxon>Eukaryota</taxon>
        <taxon>Fungi</taxon>
        <taxon>Dikarya</taxon>
        <taxon>Ascomycota</taxon>
        <taxon>Pezizomycotina</taxon>
        <taxon>Sordariomycetes</taxon>
        <taxon>Sordariomycetidae</taxon>
        <taxon>Cephalothecales</taxon>
        <taxon>Cephalothecaceae</taxon>
        <taxon>Phialemonium</taxon>
    </lineage>
</organism>
<feature type="compositionally biased region" description="Basic and acidic residues" evidence="1">
    <location>
        <begin position="1"/>
        <end position="19"/>
    </location>
</feature>
<proteinExistence type="predicted"/>
<sequence>MRAEATSDRRRLVERDRRPTPSGIGWIVGLHCPGRVELANRPSPTSSTSRCPIVLGQAWQGDRPTWPAASGVQKEPAKPPSVRRDRESRAVAEGSRLSERLSGLFSQNVAAKIIRTATRGLENNVSDCAGAPLEPTEN</sequence>
<name>A0ABR3VZW5_9PEZI</name>
<dbReference type="EMBL" id="JAZHXJ010000867">
    <property type="protein sequence ID" value="KAL1849603.1"/>
    <property type="molecule type" value="Genomic_DNA"/>
</dbReference>
<reference evidence="2 3" key="1">
    <citation type="journal article" date="2024" name="Commun. Biol.">
        <title>Comparative genomic analysis of thermophilic fungi reveals convergent evolutionary adaptations and gene losses.</title>
        <authorList>
            <person name="Steindorff A.S."/>
            <person name="Aguilar-Pontes M.V."/>
            <person name="Robinson A.J."/>
            <person name="Andreopoulos B."/>
            <person name="LaButti K."/>
            <person name="Kuo A."/>
            <person name="Mondo S."/>
            <person name="Riley R."/>
            <person name="Otillar R."/>
            <person name="Haridas S."/>
            <person name="Lipzen A."/>
            <person name="Grimwood J."/>
            <person name="Schmutz J."/>
            <person name="Clum A."/>
            <person name="Reid I.D."/>
            <person name="Moisan M.C."/>
            <person name="Butler G."/>
            <person name="Nguyen T.T.M."/>
            <person name="Dewar K."/>
            <person name="Conant G."/>
            <person name="Drula E."/>
            <person name="Henrissat B."/>
            <person name="Hansel C."/>
            <person name="Singer S."/>
            <person name="Hutchinson M.I."/>
            <person name="de Vries R.P."/>
            <person name="Natvig D.O."/>
            <person name="Powell A.J."/>
            <person name="Tsang A."/>
            <person name="Grigoriev I.V."/>
        </authorList>
    </citation>
    <scope>NUCLEOTIDE SEQUENCE [LARGE SCALE GENOMIC DNA]</scope>
    <source>
        <strain evidence="2 3">ATCC 24622</strain>
    </source>
</reference>
<comment type="caution">
    <text evidence="2">The sequence shown here is derived from an EMBL/GenBank/DDBJ whole genome shotgun (WGS) entry which is preliminary data.</text>
</comment>
<protein>
    <submittedName>
        <fullName evidence="2">Uncharacterized protein</fullName>
    </submittedName>
</protein>
<gene>
    <name evidence="2" type="ORF">VTK73DRAFT_9850</name>
</gene>
<evidence type="ECO:0000256" key="1">
    <source>
        <dbReference type="SAM" id="MobiDB-lite"/>
    </source>
</evidence>
<keyword evidence="3" id="KW-1185">Reference proteome</keyword>
<feature type="region of interest" description="Disordered" evidence="1">
    <location>
        <begin position="1"/>
        <end position="24"/>
    </location>
</feature>
<evidence type="ECO:0000313" key="2">
    <source>
        <dbReference type="EMBL" id="KAL1849603.1"/>
    </source>
</evidence>
<dbReference type="Proteomes" id="UP001586593">
    <property type="component" value="Unassembled WGS sequence"/>
</dbReference>
<feature type="region of interest" description="Disordered" evidence="1">
    <location>
        <begin position="62"/>
        <end position="96"/>
    </location>
</feature>